<proteinExistence type="predicted"/>
<evidence type="ECO:0000256" key="1">
    <source>
        <dbReference type="SAM" id="MobiDB-lite"/>
    </source>
</evidence>
<dbReference type="EMBL" id="QOVL01000005">
    <property type="protein sequence ID" value="RXG32052.1"/>
    <property type="molecule type" value="Genomic_DNA"/>
</dbReference>
<comment type="caution">
    <text evidence="2">The sequence shown here is derived from an EMBL/GenBank/DDBJ whole genome shotgun (WGS) entry which is preliminary data.</text>
</comment>
<dbReference type="AlphaFoldDB" id="A0A4Q0PPF9"/>
<evidence type="ECO:0000313" key="3">
    <source>
        <dbReference type="Proteomes" id="UP000290608"/>
    </source>
</evidence>
<dbReference type="Proteomes" id="UP000290608">
    <property type="component" value="Unassembled WGS sequence"/>
</dbReference>
<organism evidence="2 3">
    <name type="scientific">Leeuwenhoekiella marinoflava</name>
    <dbReference type="NCBI Taxonomy" id="988"/>
    <lineage>
        <taxon>Bacteria</taxon>
        <taxon>Pseudomonadati</taxon>
        <taxon>Bacteroidota</taxon>
        <taxon>Flavobacteriia</taxon>
        <taxon>Flavobacteriales</taxon>
        <taxon>Flavobacteriaceae</taxon>
        <taxon>Leeuwenhoekiella</taxon>
    </lineage>
</organism>
<protein>
    <submittedName>
        <fullName evidence="2">Uncharacterized protein</fullName>
    </submittedName>
</protein>
<sequence length="87" mass="9744">MANGSKIAMPEQSDPEKELRGNSPVPDQDLGNGFSIHDGVLYGIDSSGGSVESTFDLFRKLKDQEYRKKLIFGSWENSEEPKDKTRH</sequence>
<evidence type="ECO:0000313" key="2">
    <source>
        <dbReference type="EMBL" id="RXG32052.1"/>
    </source>
</evidence>
<accession>A0A4Q0PPF9</accession>
<reference evidence="2 3" key="1">
    <citation type="submission" date="2018-07" db="EMBL/GenBank/DDBJ databases">
        <title>Leeuwenhoekiella genomics.</title>
        <authorList>
            <person name="Tahon G."/>
            <person name="Willems A."/>
        </authorList>
    </citation>
    <scope>NUCLEOTIDE SEQUENCE [LARGE SCALE GENOMIC DNA]</scope>
    <source>
        <strain evidence="2 3">LMG 1345</strain>
    </source>
</reference>
<name>A0A4Q0PPF9_9FLAO</name>
<dbReference type="STRING" id="1122159.SAMN02745246_01412"/>
<gene>
    <name evidence="2" type="ORF">DSL99_1357</name>
</gene>
<feature type="region of interest" description="Disordered" evidence="1">
    <location>
        <begin position="1"/>
        <end position="32"/>
    </location>
</feature>